<dbReference type="PATRIC" id="fig|652.5.peg.2491"/>
<dbReference type="GO" id="GO:0032993">
    <property type="term" value="C:protein-DNA complex"/>
    <property type="evidence" value="ECO:0007669"/>
    <property type="project" value="TreeGrafter"/>
</dbReference>
<dbReference type="GO" id="GO:0003700">
    <property type="term" value="F:DNA-binding transcription factor activity"/>
    <property type="evidence" value="ECO:0007669"/>
    <property type="project" value="InterPro"/>
</dbReference>
<evidence type="ECO:0000313" key="7">
    <source>
        <dbReference type="Proteomes" id="UP000058114"/>
    </source>
</evidence>
<reference evidence="6 7" key="2">
    <citation type="journal article" date="2016" name="Genome Announc.">
        <title>Complete Genome Sequence of the Highly Virulent Aeromonas schubertii Strain WL1483, Isolated from Diseased Snakehead Fish (Channa argus) in China.</title>
        <authorList>
            <person name="Liu L."/>
            <person name="Li N."/>
            <person name="Zhang D."/>
            <person name="Fu X."/>
            <person name="Shi C."/>
            <person name="Lin Q."/>
            <person name="Hao G."/>
        </authorList>
    </citation>
    <scope>NUCLEOTIDE SEQUENCE [LARGE SCALE GENOMIC DNA]</scope>
    <source>
        <strain evidence="6 7">WL1483</strain>
    </source>
</reference>
<name>A0A0S2SGJ7_9GAMM</name>
<organism evidence="6 7">
    <name type="scientific">Aeromonas schubertii</name>
    <dbReference type="NCBI Taxonomy" id="652"/>
    <lineage>
        <taxon>Bacteria</taxon>
        <taxon>Pseudomonadati</taxon>
        <taxon>Pseudomonadota</taxon>
        <taxon>Gammaproteobacteria</taxon>
        <taxon>Aeromonadales</taxon>
        <taxon>Aeromonadaceae</taxon>
        <taxon>Aeromonas</taxon>
    </lineage>
</organism>
<dbReference type="PANTHER" id="PTHR30346:SF17">
    <property type="entry name" value="LYSR FAMILY TRANSCRIPTIONAL REGULATOR"/>
    <property type="match status" value="1"/>
</dbReference>
<evidence type="ECO:0000256" key="3">
    <source>
        <dbReference type="ARBA" id="ARBA00023125"/>
    </source>
</evidence>
<reference evidence="7" key="1">
    <citation type="submission" date="2015-10" db="EMBL/GenBank/DDBJ databases">
        <title>Complete Genome Sequence of Aeromonas schubertii strain WL1483.</title>
        <authorList>
            <person name="Liu L."/>
        </authorList>
    </citation>
    <scope>NUCLEOTIDE SEQUENCE [LARGE SCALE GENOMIC DNA]</scope>
    <source>
        <strain evidence="7">WL1483</strain>
    </source>
</reference>
<dbReference type="InterPro" id="IPR036390">
    <property type="entry name" value="WH_DNA-bd_sf"/>
</dbReference>
<dbReference type="SUPFAM" id="SSF53850">
    <property type="entry name" value="Periplasmic binding protein-like II"/>
    <property type="match status" value="1"/>
</dbReference>
<evidence type="ECO:0000259" key="5">
    <source>
        <dbReference type="PROSITE" id="PS50931"/>
    </source>
</evidence>
<dbReference type="Gene3D" id="3.40.190.10">
    <property type="entry name" value="Periplasmic binding protein-like II"/>
    <property type="match status" value="2"/>
</dbReference>
<dbReference type="SUPFAM" id="SSF46785">
    <property type="entry name" value="Winged helix' DNA-binding domain"/>
    <property type="match status" value="1"/>
</dbReference>
<dbReference type="KEGG" id="asr:WL1483_1393"/>
<dbReference type="Gene3D" id="1.10.10.10">
    <property type="entry name" value="Winged helix-like DNA-binding domain superfamily/Winged helix DNA-binding domain"/>
    <property type="match status" value="1"/>
</dbReference>
<accession>A0A0S2SGJ7</accession>
<feature type="domain" description="HTH lysR-type" evidence="5">
    <location>
        <begin position="2"/>
        <end position="59"/>
    </location>
</feature>
<dbReference type="PROSITE" id="PS50931">
    <property type="entry name" value="HTH_LYSR"/>
    <property type="match status" value="1"/>
</dbReference>
<sequence>MMELRDLRAFVTLSEQLHFGQAAQRLSLTQSALSKQLKRLEAQLGAPLFERSPGATRLTALGVALLDEARVLVERSERLPRLAQEVLAGTRGTLRIGFGAPVRLLLPQAIASFRQHHPEVKITLHDLSTHHQLRALLEGELDLGCCRLPAPRGWFFRPLLHSHLVAVLPADYPAITDITGLAAYPLAILRRDKAPAFHDHLLHYLAQLGTPFAHLDPLSDFTAGITMAAAGIAWTLLPSSIPVDHPGVKILPLTGPDASWPIGLMCPAKPRSPALIAFCDTLQRLALYPR</sequence>
<dbReference type="CDD" id="cd08414">
    <property type="entry name" value="PBP2_LTTR_aromatics_like"/>
    <property type="match status" value="1"/>
</dbReference>
<dbReference type="Proteomes" id="UP000058114">
    <property type="component" value="Chromosome"/>
</dbReference>
<dbReference type="FunFam" id="1.10.10.10:FF:000001">
    <property type="entry name" value="LysR family transcriptional regulator"/>
    <property type="match status" value="1"/>
</dbReference>
<evidence type="ECO:0000256" key="4">
    <source>
        <dbReference type="ARBA" id="ARBA00023163"/>
    </source>
</evidence>
<keyword evidence="2" id="KW-0805">Transcription regulation</keyword>
<dbReference type="Pfam" id="PF00126">
    <property type="entry name" value="HTH_1"/>
    <property type="match status" value="1"/>
</dbReference>
<proteinExistence type="inferred from homology"/>
<dbReference type="InterPro" id="IPR036388">
    <property type="entry name" value="WH-like_DNA-bd_sf"/>
</dbReference>
<dbReference type="AlphaFoldDB" id="A0A0S2SGJ7"/>
<dbReference type="InterPro" id="IPR000847">
    <property type="entry name" value="LysR_HTH_N"/>
</dbReference>
<keyword evidence="3" id="KW-0238">DNA-binding</keyword>
<dbReference type="EMBL" id="CP013067">
    <property type="protein sequence ID" value="ALP40812.1"/>
    <property type="molecule type" value="Genomic_DNA"/>
</dbReference>
<gene>
    <name evidence="6" type="ORF">WL1483_1393</name>
</gene>
<evidence type="ECO:0000256" key="1">
    <source>
        <dbReference type="ARBA" id="ARBA00009437"/>
    </source>
</evidence>
<evidence type="ECO:0000313" key="6">
    <source>
        <dbReference type="EMBL" id="ALP40812.1"/>
    </source>
</evidence>
<dbReference type="Pfam" id="PF03466">
    <property type="entry name" value="LysR_substrate"/>
    <property type="match status" value="1"/>
</dbReference>
<dbReference type="InterPro" id="IPR005119">
    <property type="entry name" value="LysR_subst-bd"/>
</dbReference>
<dbReference type="PANTHER" id="PTHR30346">
    <property type="entry name" value="TRANSCRIPTIONAL DUAL REGULATOR HCAR-RELATED"/>
    <property type="match status" value="1"/>
</dbReference>
<evidence type="ECO:0000256" key="2">
    <source>
        <dbReference type="ARBA" id="ARBA00023015"/>
    </source>
</evidence>
<keyword evidence="4" id="KW-0804">Transcription</keyword>
<comment type="similarity">
    <text evidence="1">Belongs to the LysR transcriptional regulatory family.</text>
</comment>
<dbReference type="GO" id="GO:0003677">
    <property type="term" value="F:DNA binding"/>
    <property type="evidence" value="ECO:0007669"/>
    <property type="project" value="UniProtKB-KW"/>
</dbReference>
<protein>
    <submittedName>
        <fullName evidence="6">Transcriptional regulator</fullName>
    </submittedName>
</protein>
<dbReference type="PRINTS" id="PR00039">
    <property type="entry name" value="HTHLYSR"/>
</dbReference>